<dbReference type="PANTHER" id="PTHR43831:SF1">
    <property type="entry name" value="ISOBUTYRYL-COA DEHYDROGENASE, MITOCHONDRIAL"/>
    <property type="match status" value="1"/>
</dbReference>
<dbReference type="CDD" id="cd00567">
    <property type="entry name" value="ACAD"/>
    <property type="match status" value="1"/>
</dbReference>
<dbReference type="InterPro" id="IPR037069">
    <property type="entry name" value="AcylCoA_DH/ox_N_sf"/>
</dbReference>
<reference evidence="6 7" key="1">
    <citation type="submission" date="2023-11" db="EMBL/GenBank/DDBJ databases">
        <title>Draft genome of Azohydromonas lata strain H1 (DSM1123), a polyhydroxyalkanoate producer.</title>
        <authorList>
            <person name="Traversa D."/>
            <person name="D'Addabbo P."/>
            <person name="Pazzani C."/>
            <person name="Manzari C."/>
            <person name="Chiara M."/>
            <person name="Scrascia M."/>
        </authorList>
    </citation>
    <scope>NUCLEOTIDE SEQUENCE [LARGE SCALE GENOMIC DNA]</scope>
    <source>
        <strain evidence="6 7">H1</strain>
    </source>
</reference>
<dbReference type="Gene3D" id="1.10.540.10">
    <property type="entry name" value="Acyl-CoA dehydrogenase/oxidase, N-terminal domain"/>
    <property type="match status" value="1"/>
</dbReference>
<dbReference type="SUPFAM" id="SSF56645">
    <property type="entry name" value="Acyl-CoA dehydrogenase NM domain-like"/>
    <property type="match status" value="1"/>
</dbReference>
<dbReference type="InterPro" id="IPR036250">
    <property type="entry name" value="AcylCo_DH-like_C"/>
</dbReference>
<keyword evidence="1" id="KW-0285">Flavoprotein</keyword>
<gene>
    <name evidence="6" type="ORF">SM757_15800</name>
</gene>
<evidence type="ECO:0000259" key="3">
    <source>
        <dbReference type="Pfam" id="PF02770"/>
    </source>
</evidence>
<dbReference type="Pfam" id="PF02771">
    <property type="entry name" value="Acyl-CoA_dh_N"/>
    <property type="match status" value="1"/>
</dbReference>
<feature type="domain" description="Acyl-CoA oxidase/dehydrogenase middle" evidence="3">
    <location>
        <begin position="146"/>
        <end position="236"/>
    </location>
</feature>
<dbReference type="PANTHER" id="PTHR43831">
    <property type="entry name" value="ISOBUTYRYL-COA DEHYDROGENASE"/>
    <property type="match status" value="1"/>
</dbReference>
<dbReference type="Pfam" id="PF02770">
    <property type="entry name" value="Acyl-CoA_dh_M"/>
    <property type="match status" value="1"/>
</dbReference>
<dbReference type="PIRSF" id="PIRSF016578">
    <property type="entry name" value="HsaA"/>
    <property type="match status" value="1"/>
</dbReference>
<evidence type="ECO:0000259" key="4">
    <source>
        <dbReference type="Pfam" id="PF02771"/>
    </source>
</evidence>
<dbReference type="SUPFAM" id="SSF47203">
    <property type="entry name" value="Acyl-CoA dehydrogenase C-terminal domain-like"/>
    <property type="match status" value="1"/>
</dbReference>
<evidence type="ECO:0000313" key="6">
    <source>
        <dbReference type="EMBL" id="MDZ5458042.1"/>
    </source>
</evidence>
<keyword evidence="2 6" id="KW-0560">Oxidoreductase</keyword>
<dbReference type="EMBL" id="JAXOJX010000025">
    <property type="protein sequence ID" value="MDZ5458042.1"/>
    <property type="molecule type" value="Genomic_DNA"/>
</dbReference>
<feature type="domain" description="Acyl-CoA dehydrogenase C-terminal" evidence="5">
    <location>
        <begin position="275"/>
        <end position="388"/>
    </location>
</feature>
<name>A0ABU5IFZ3_9BURK</name>
<evidence type="ECO:0000313" key="7">
    <source>
        <dbReference type="Proteomes" id="UP001293718"/>
    </source>
</evidence>
<accession>A0ABU5IFZ3</accession>
<protein>
    <submittedName>
        <fullName evidence="6">Acyl-CoA dehydrogenase family protein</fullName>
        <ecNumber evidence="6">1.-.-.-</ecNumber>
    </submittedName>
</protein>
<keyword evidence="7" id="KW-1185">Reference proteome</keyword>
<feature type="domain" description="Acyl-CoA dehydrogenase/oxidase N-terminal" evidence="4">
    <location>
        <begin position="40"/>
        <end position="108"/>
    </location>
</feature>
<dbReference type="InterPro" id="IPR046373">
    <property type="entry name" value="Acyl-CoA_Oxase/DH_mid-dom_sf"/>
</dbReference>
<dbReference type="RefSeq" id="WP_322466220.1">
    <property type="nucleotide sequence ID" value="NZ_JAXOJX010000025.1"/>
</dbReference>
<dbReference type="Pfam" id="PF08028">
    <property type="entry name" value="Acyl-CoA_dh_2"/>
    <property type="match status" value="1"/>
</dbReference>
<proteinExistence type="predicted"/>
<sequence>MSLDLSPMAPPSAPPAGRQAFARAPAAGLDAALLGDITRALAATAADLDARGAFPHANFELLRRHGLLGLTVPREFGGAGASLAEARELVAAVARGEPATALVLVMQLLLTRLLGQPDCRWPASVREKVLRSAVRDGALGNHLRVEPELGTPARGGLPGTVARRTAEGWLISGHKLYTTGIDGLRWLVVWGRTDEAQPRTGPFLVPADAPGLQVRRSWDHLGMRATASDEVLLQDVPIPLDHAADLRPPSDWLARPDPEQQAWMAVLLATLYDAVARNARDWLLDFLRERAPASLGAPLATLPRAQEAVGEIELLLLSSRSQLEAAAAAADAGRPWGAADSGLLKVAVTRNAIAVVELALRQSGNHGLDRANPLQRYHRDVLCGRVHTPQDDSALVAAGRAALQPARG</sequence>
<dbReference type="Gene3D" id="2.40.110.10">
    <property type="entry name" value="Butyryl-CoA Dehydrogenase, subunit A, domain 2"/>
    <property type="match status" value="1"/>
</dbReference>
<comment type="caution">
    <text evidence="6">The sequence shown here is derived from an EMBL/GenBank/DDBJ whole genome shotgun (WGS) entry which is preliminary data.</text>
</comment>
<dbReference type="EC" id="1.-.-.-" evidence="6"/>
<dbReference type="GO" id="GO:0016491">
    <property type="term" value="F:oxidoreductase activity"/>
    <property type="evidence" value="ECO:0007669"/>
    <property type="project" value="UniProtKB-KW"/>
</dbReference>
<dbReference type="InterPro" id="IPR013107">
    <property type="entry name" value="Acyl-CoA_DH_C"/>
</dbReference>
<evidence type="ECO:0000256" key="2">
    <source>
        <dbReference type="ARBA" id="ARBA00023002"/>
    </source>
</evidence>
<dbReference type="InterPro" id="IPR006091">
    <property type="entry name" value="Acyl-CoA_Oxase/DH_mid-dom"/>
</dbReference>
<evidence type="ECO:0000256" key="1">
    <source>
        <dbReference type="ARBA" id="ARBA00022630"/>
    </source>
</evidence>
<organism evidence="6 7">
    <name type="scientific">Azohydromonas lata</name>
    <dbReference type="NCBI Taxonomy" id="45677"/>
    <lineage>
        <taxon>Bacteria</taxon>
        <taxon>Pseudomonadati</taxon>
        <taxon>Pseudomonadota</taxon>
        <taxon>Betaproteobacteria</taxon>
        <taxon>Burkholderiales</taxon>
        <taxon>Sphaerotilaceae</taxon>
        <taxon>Azohydromonas</taxon>
    </lineage>
</organism>
<dbReference type="InterPro" id="IPR013786">
    <property type="entry name" value="AcylCoA_DH/ox_N"/>
</dbReference>
<dbReference type="InterPro" id="IPR052547">
    <property type="entry name" value="Mito_Isobutyryl-CoADH"/>
</dbReference>
<dbReference type="Gene3D" id="1.20.140.10">
    <property type="entry name" value="Butyryl-CoA Dehydrogenase, subunit A, domain 3"/>
    <property type="match status" value="1"/>
</dbReference>
<dbReference type="Proteomes" id="UP001293718">
    <property type="component" value="Unassembled WGS sequence"/>
</dbReference>
<dbReference type="InterPro" id="IPR009100">
    <property type="entry name" value="AcylCoA_DH/oxidase_NM_dom_sf"/>
</dbReference>
<evidence type="ECO:0000259" key="5">
    <source>
        <dbReference type="Pfam" id="PF08028"/>
    </source>
</evidence>